<dbReference type="GO" id="GO:0016491">
    <property type="term" value="F:oxidoreductase activity"/>
    <property type="evidence" value="ECO:0007669"/>
    <property type="project" value="UniProtKB-KW"/>
</dbReference>
<feature type="signal peptide" evidence="5">
    <location>
        <begin position="1"/>
        <end position="30"/>
    </location>
</feature>
<evidence type="ECO:0000256" key="4">
    <source>
        <dbReference type="ARBA" id="ARBA00023004"/>
    </source>
</evidence>
<keyword evidence="4" id="KW-0408">Iron</keyword>
<dbReference type="GeneID" id="93376744"/>
<dbReference type="InterPro" id="IPR013819">
    <property type="entry name" value="LipOase_C"/>
</dbReference>
<dbReference type="PROSITE" id="PS51393">
    <property type="entry name" value="LIPOXYGENASE_3"/>
    <property type="match status" value="1"/>
</dbReference>
<dbReference type="Pfam" id="PF00305">
    <property type="entry name" value="Lipoxygenase"/>
    <property type="match status" value="1"/>
</dbReference>
<proteinExistence type="predicted"/>
<feature type="chain" id="PRO_5044815963" description="Lipoxygenase domain-containing protein" evidence="5">
    <location>
        <begin position="31"/>
        <end position="691"/>
    </location>
</feature>
<keyword evidence="5" id="KW-0732">Signal</keyword>
<reference evidence="8" key="1">
    <citation type="submission" date="2015-07" db="EMBL/GenBank/DDBJ databases">
        <title>Nocardia seriolae U-1 whole genome shotgun sequence.</title>
        <authorList>
            <person name="Imajoh M."/>
            <person name="Fukumoto Y."/>
            <person name="Sukeda M."/>
            <person name="Yamane J."/>
            <person name="Yamasaki K."/>
            <person name="Shimizu M."/>
            <person name="Ohnishi K."/>
            <person name="Oshima S."/>
        </authorList>
    </citation>
    <scope>NUCLEOTIDE SEQUENCE [LARGE SCALE GENOMIC DNA]</scope>
    <source>
        <strain evidence="8">U-1</strain>
    </source>
</reference>
<keyword evidence="3" id="KW-0560">Oxidoreductase</keyword>
<comment type="cofactor">
    <cofactor evidence="1">
        <name>Fe cation</name>
        <dbReference type="ChEBI" id="CHEBI:24875"/>
    </cofactor>
</comment>
<protein>
    <recommendedName>
        <fullName evidence="6">Lipoxygenase domain-containing protein</fullName>
    </recommendedName>
</protein>
<keyword evidence="2" id="KW-0479">Metal-binding</keyword>
<dbReference type="PROSITE" id="PS00711">
    <property type="entry name" value="LIPOXYGENASE_1"/>
    <property type="match status" value="1"/>
</dbReference>
<dbReference type="Gene3D" id="3.10.450.60">
    <property type="match status" value="1"/>
</dbReference>
<gene>
    <name evidence="7" type="ORF">NSK11_contig00040-0003</name>
</gene>
<dbReference type="AlphaFoldDB" id="A0ABC9YT31"/>
<evidence type="ECO:0000313" key="8">
    <source>
        <dbReference type="Proteomes" id="UP000037179"/>
    </source>
</evidence>
<evidence type="ECO:0000256" key="1">
    <source>
        <dbReference type="ARBA" id="ARBA00001962"/>
    </source>
</evidence>
<reference evidence="7 8" key="2">
    <citation type="journal article" date="2016" name="Genome Announc.">
        <title>Draft Genome Sequence of Erythromycin- and Oxytetracycline-Sensitive Nocardia seriolae Strain U-1 (NBRC 110359).</title>
        <authorList>
            <person name="Imajoh M."/>
            <person name="Sukeda M."/>
            <person name="Shimizu M."/>
            <person name="Yamane J."/>
            <person name="Ohnishi K."/>
            <person name="Oshima S."/>
        </authorList>
    </citation>
    <scope>NUCLEOTIDE SEQUENCE [LARGE SCALE GENOMIC DNA]</scope>
    <source>
        <strain evidence="7 8">U-1</strain>
    </source>
</reference>
<evidence type="ECO:0000256" key="3">
    <source>
        <dbReference type="ARBA" id="ARBA00023002"/>
    </source>
</evidence>
<dbReference type="EMBL" id="BBYQ01000040">
    <property type="protein sequence ID" value="GAP28649.1"/>
    <property type="molecule type" value="Genomic_DNA"/>
</dbReference>
<dbReference type="PRINTS" id="PR00087">
    <property type="entry name" value="LIPOXYGENASE"/>
</dbReference>
<dbReference type="InterPro" id="IPR000907">
    <property type="entry name" value="LipOase"/>
</dbReference>
<keyword evidence="8" id="KW-1185">Reference proteome</keyword>
<comment type="caution">
    <text evidence="7">The sequence shown here is derived from an EMBL/GenBank/DDBJ whole genome shotgun (WGS) entry which is preliminary data.</text>
</comment>
<accession>A0ABC9YT31</accession>
<dbReference type="InterPro" id="IPR020833">
    <property type="entry name" value="LipOase_Fe_BS"/>
</dbReference>
<evidence type="ECO:0000259" key="6">
    <source>
        <dbReference type="PROSITE" id="PS51393"/>
    </source>
</evidence>
<evidence type="ECO:0000313" key="7">
    <source>
        <dbReference type="EMBL" id="GAP28649.1"/>
    </source>
</evidence>
<organism evidence="7 8">
    <name type="scientific">Nocardia seriolae</name>
    <dbReference type="NCBI Taxonomy" id="37332"/>
    <lineage>
        <taxon>Bacteria</taxon>
        <taxon>Bacillati</taxon>
        <taxon>Actinomycetota</taxon>
        <taxon>Actinomycetes</taxon>
        <taxon>Mycobacteriales</taxon>
        <taxon>Nocardiaceae</taxon>
        <taxon>Nocardia</taxon>
    </lineage>
</organism>
<dbReference type="InterPro" id="IPR006311">
    <property type="entry name" value="TAT_signal"/>
</dbReference>
<dbReference type="Proteomes" id="UP000037179">
    <property type="component" value="Unassembled WGS sequence"/>
</dbReference>
<dbReference type="InterPro" id="IPR036226">
    <property type="entry name" value="LipOase_C_sf"/>
</dbReference>
<dbReference type="Gene3D" id="1.20.245.10">
    <property type="entry name" value="Lipoxygenase-1, Domain 5"/>
    <property type="match status" value="1"/>
</dbReference>
<dbReference type="GO" id="GO:0046872">
    <property type="term" value="F:metal ion binding"/>
    <property type="evidence" value="ECO:0007669"/>
    <property type="project" value="UniProtKB-KW"/>
</dbReference>
<dbReference type="RefSeq" id="WP_036551592.1">
    <property type="nucleotide sequence ID" value="NZ_AP028459.1"/>
</dbReference>
<feature type="domain" description="Lipoxygenase" evidence="6">
    <location>
        <begin position="126"/>
        <end position="691"/>
    </location>
</feature>
<dbReference type="PROSITE" id="PS51318">
    <property type="entry name" value="TAT"/>
    <property type="match status" value="1"/>
</dbReference>
<dbReference type="SUPFAM" id="SSF48484">
    <property type="entry name" value="Lipoxigenase"/>
    <property type="match status" value="1"/>
</dbReference>
<sequence>MHRRQFFKASAAAGVSAIGTLALTGDPALAAPPLDLPLPFGDPAGPGTANPLLPQFDPNTAGRASELARLQGKYVWSEDANYVHGVPMAASLSIEDNPTLEWFTMVIDGQYPVISNIAIALSKHFNSLAGDMLQPLVDQLSGLKTTVDKVLGVVAPFLRSPTAQPVDPAARGGEYLLVETIQATLRTLDQIRDDLFKTMRKMFDSPGLGNFGTVDGVERYRQLYATMPVPAIADNFRDDLVFARMRVAGPNPMVLRQVRGSLPGNFPLDDKGYRSVMGSGDSLGGAIAQGRLYLVDYAELGPAASESATYKLLTGPGYNTAPMAAFAVPAGGGELRPVAIQCGQDPSKHVMFLRPGPGDTDRYWGWQMAKTVVQTADFNHHELFSHLARTHLVSEAFCVATRRHLAVNHPLSVLLTPHFEGSLYINQFATYLILAPETTGDLIFASLLEDTISTAGQARLGWDFYENMPAREFAQRGVDDTHLQYPYRDDALLIWDAIHGWADEYVRTYYGSDDDVRGDFELVAWADEIAQVGKVKGFKRIDTVDQLVEVVTMIVFTASAQHAAVNFPQKDLMEFVPFYSGLTSAPAPTTLTGLAEPDWIRMLPQLLTSMAQLYVLDTLGSLHYRPLGDYRNNTFPFANAINDPRIVGPGGPLDRFRAALSRAEDTIGARNTQREPYTYLLPSGIPTSTNF</sequence>
<name>A0ABC9YT31_9NOCA</name>
<evidence type="ECO:0000256" key="2">
    <source>
        <dbReference type="ARBA" id="ARBA00022723"/>
    </source>
</evidence>
<dbReference type="PANTHER" id="PTHR11771">
    <property type="entry name" value="LIPOXYGENASE"/>
    <property type="match status" value="1"/>
</dbReference>
<evidence type="ECO:0000256" key="5">
    <source>
        <dbReference type="SAM" id="SignalP"/>
    </source>
</evidence>